<proteinExistence type="predicted"/>
<comment type="caution">
    <text evidence="1">The sequence shown here is derived from an EMBL/GenBank/DDBJ whole genome shotgun (WGS) entry which is preliminary data.</text>
</comment>
<dbReference type="Proteomes" id="UP000624244">
    <property type="component" value="Unassembled WGS sequence"/>
</dbReference>
<protein>
    <submittedName>
        <fullName evidence="1">Uncharacterized protein</fullName>
    </submittedName>
</protein>
<dbReference type="EMBL" id="WNKQ01000018">
    <property type="protein sequence ID" value="KAF5845581.1"/>
    <property type="molecule type" value="Genomic_DNA"/>
</dbReference>
<reference evidence="1" key="1">
    <citation type="submission" date="2019-11" db="EMBL/GenBank/DDBJ databases">
        <title>Bipolaris sorokiniana Genome sequencing.</title>
        <authorList>
            <person name="Wang H."/>
        </authorList>
    </citation>
    <scope>NUCLEOTIDE SEQUENCE</scope>
</reference>
<evidence type="ECO:0000313" key="1">
    <source>
        <dbReference type="EMBL" id="KAF5845581.1"/>
    </source>
</evidence>
<evidence type="ECO:0000313" key="2">
    <source>
        <dbReference type="Proteomes" id="UP000624244"/>
    </source>
</evidence>
<sequence length="138" mass="15216">MELTGLVASGSSYLERSSRPLADQTCVYNITTHIAESLVVASITECKAPHKLPLGYIYEGLEDMELEEAICCKDIDPPQQHARWFSTVAINQAFSYFVYEYGCVCTGEASVFLRISDDPETVYYLLSVPKGDVGESTG</sequence>
<dbReference type="AlphaFoldDB" id="A0A8H6DRC0"/>
<gene>
    <name evidence="1" type="ORF">GGP41_009383</name>
</gene>
<accession>A0A8H6DRC0</accession>
<name>A0A8H6DRC0_COCSA</name>
<organism evidence="1 2">
    <name type="scientific">Cochliobolus sativus</name>
    <name type="common">Common root rot and spot blotch fungus</name>
    <name type="synonym">Bipolaris sorokiniana</name>
    <dbReference type="NCBI Taxonomy" id="45130"/>
    <lineage>
        <taxon>Eukaryota</taxon>
        <taxon>Fungi</taxon>
        <taxon>Dikarya</taxon>
        <taxon>Ascomycota</taxon>
        <taxon>Pezizomycotina</taxon>
        <taxon>Dothideomycetes</taxon>
        <taxon>Pleosporomycetidae</taxon>
        <taxon>Pleosporales</taxon>
        <taxon>Pleosporineae</taxon>
        <taxon>Pleosporaceae</taxon>
        <taxon>Bipolaris</taxon>
    </lineage>
</organism>